<reference evidence="2" key="1">
    <citation type="submission" date="2023-05" db="EMBL/GenBank/DDBJ databases">
        <title>Nepenthes gracilis genome sequencing.</title>
        <authorList>
            <person name="Fukushima K."/>
        </authorList>
    </citation>
    <scope>NUCLEOTIDE SEQUENCE</scope>
    <source>
        <strain evidence="2">SING2019-196</strain>
    </source>
</reference>
<protein>
    <recommendedName>
        <fullName evidence="4">Secreted protein</fullName>
    </recommendedName>
</protein>
<keyword evidence="1" id="KW-0732">Signal</keyword>
<feature type="chain" id="PRO_5042158928" description="Secreted protein" evidence="1">
    <location>
        <begin position="16"/>
        <end position="113"/>
    </location>
</feature>
<keyword evidence="3" id="KW-1185">Reference proteome</keyword>
<proteinExistence type="predicted"/>
<accession>A0AAD3T7L7</accession>
<feature type="signal peptide" evidence="1">
    <location>
        <begin position="1"/>
        <end position="15"/>
    </location>
</feature>
<dbReference type="EMBL" id="BSYO01000027">
    <property type="protein sequence ID" value="GMH24174.1"/>
    <property type="molecule type" value="Genomic_DNA"/>
</dbReference>
<evidence type="ECO:0000313" key="3">
    <source>
        <dbReference type="Proteomes" id="UP001279734"/>
    </source>
</evidence>
<evidence type="ECO:0008006" key="4">
    <source>
        <dbReference type="Google" id="ProtNLM"/>
    </source>
</evidence>
<dbReference type="Proteomes" id="UP001279734">
    <property type="component" value="Unassembled WGS sequence"/>
</dbReference>
<comment type="caution">
    <text evidence="2">The sequence shown here is derived from an EMBL/GenBank/DDBJ whole genome shotgun (WGS) entry which is preliminary data.</text>
</comment>
<name>A0AAD3T7L7_NEPGR</name>
<evidence type="ECO:0000313" key="2">
    <source>
        <dbReference type="EMBL" id="GMH24174.1"/>
    </source>
</evidence>
<organism evidence="2 3">
    <name type="scientific">Nepenthes gracilis</name>
    <name type="common">Slender pitcher plant</name>
    <dbReference type="NCBI Taxonomy" id="150966"/>
    <lineage>
        <taxon>Eukaryota</taxon>
        <taxon>Viridiplantae</taxon>
        <taxon>Streptophyta</taxon>
        <taxon>Embryophyta</taxon>
        <taxon>Tracheophyta</taxon>
        <taxon>Spermatophyta</taxon>
        <taxon>Magnoliopsida</taxon>
        <taxon>eudicotyledons</taxon>
        <taxon>Gunneridae</taxon>
        <taxon>Pentapetalae</taxon>
        <taxon>Caryophyllales</taxon>
        <taxon>Nepenthaceae</taxon>
        <taxon>Nepenthes</taxon>
    </lineage>
</organism>
<sequence>MPLSLLNAICFAVLAARCGFLYLACDSLVCSSSCVPILGWMLARDAPEGGGFSMWKAADALSGGRLLMPSLVEGKVWSYLFHSCELLLGNRKIAMPIAVTRTWGSSYAASICC</sequence>
<dbReference type="AlphaFoldDB" id="A0AAD3T7L7"/>
<gene>
    <name evidence="2" type="ORF">Nepgr_026017</name>
</gene>
<evidence type="ECO:0000256" key="1">
    <source>
        <dbReference type="SAM" id="SignalP"/>
    </source>
</evidence>